<evidence type="ECO:0000313" key="5">
    <source>
        <dbReference type="Proteomes" id="UP000564496"/>
    </source>
</evidence>
<feature type="region of interest" description="Disordered" evidence="1">
    <location>
        <begin position="1"/>
        <end position="22"/>
    </location>
</feature>
<feature type="transmembrane region" description="Helical" evidence="2">
    <location>
        <begin position="61"/>
        <end position="82"/>
    </location>
</feature>
<evidence type="ECO:0000313" key="4">
    <source>
        <dbReference type="EMBL" id="NYI78015.1"/>
    </source>
</evidence>
<evidence type="ECO:0000259" key="3">
    <source>
        <dbReference type="Pfam" id="PF07331"/>
    </source>
</evidence>
<evidence type="ECO:0000256" key="1">
    <source>
        <dbReference type="SAM" id="MobiDB-lite"/>
    </source>
</evidence>
<reference evidence="4 5" key="1">
    <citation type="submission" date="2020-07" db="EMBL/GenBank/DDBJ databases">
        <title>Sequencing the genomes of 1000 actinobacteria strains.</title>
        <authorList>
            <person name="Klenk H.-P."/>
        </authorList>
    </citation>
    <scope>NUCLEOTIDE SEQUENCE [LARGE SCALE GENOMIC DNA]</scope>
    <source>
        <strain evidence="4 5">DSM 26487</strain>
    </source>
</reference>
<sequence>MSVHDTQPAHPEGQPAEESPQRRVDLGQYGLAVLLVVIGIYTIIDAAGLEVGFADPVGPRVFPYVIGSGLVLVGALLTVATARGSQPEPEDGEDVDLSSSADWLTVLKLVAVLLFTVATVNLLGWAISGAVLFAGAAWSLGSRTLVRDVLVGLVLAIASWYAFYVGLGIPLTPGVLDGIL</sequence>
<evidence type="ECO:0000256" key="2">
    <source>
        <dbReference type="SAM" id="Phobius"/>
    </source>
</evidence>
<protein>
    <submittedName>
        <fullName evidence="4">Putative tricarboxylic transport membrane protein</fullName>
    </submittedName>
</protein>
<dbReference type="AlphaFoldDB" id="A0A7Z0DMB7"/>
<accession>A0A7Z0DMB7</accession>
<dbReference type="Pfam" id="PF07331">
    <property type="entry name" value="TctB"/>
    <property type="match status" value="1"/>
</dbReference>
<dbReference type="Proteomes" id="UP000564496">
    <property type="component" value="Unassembled WGS sequence"/>
</dbReference>
<comment type="caution">
    <text evidence="4">The sequence shown here is derived from an EMBL/GenBank/DDBJ whole genome shotgun (WGS) entry which is preliminary data.</text>
</comment>
<organism evidence="4 5">
    <name type="scientific">Nocardioides panzhihuensis</name>
    <dbReference type="NCBI Taxonomy" id="860243"/>
    <lineage>
        <taxon>Bacteria</taxon>
        <taxon>Bacillati</taxon>
        <taxon>Actinomycetota</taxon>
        <taxon>Actinomycetes</taxon>
        <taxon>Propionibacteriales</taxon>
        <taxon>Nocardioidaceae</taxon>
        <taxon>Nocardioides</taxon>
    </lineage>
</organism>
<feature type="transmembrane region" description="Helical" evidence="2">
    <location>
        <begin position="149"/>
        <end position="171"/>
    </location>
</feature>
<keyword evidence="2" id="KW-1133">Transmembrane helix</keyword>
<gene>
    <name evidence="4" type="ORF">BJ988_002663</name>
</gene>
<name>A0A7Z0DMB7_9ACTN</name>
<keyword evidence="2" id="KW-0812">Transmembrane</keyword>
<keyword evidence="2" id="KW-0472">Membrane</keyword>
<keyword evidence="5" id="KW-1185">Reference proteome</keyword>
<feature type="transmembrane region" description="Helical" evidence="2">
    <location>
        <begin position="109"/>
        <end position="137"/>
    </location>
</feature>
<feature type="transmembrane region" description="Helical" evidence="2">
    <location>
        <begin position="29"/>
        <end position="49"/>
    </location>
</feature>
<dbReference type="RefSeq" id="WP_179658432.1">
    <property type="nucleotide sequence ID" value="NZ_JACBZR010000001.1"/>
</dbReference>
<dbReference type="EMBL" id="JACBZR010000001">
    <property type="protein sequence ID" value="NYI78015.1"/>
    <property type="molecule type" value="Genomic_DNA"/>
</dbReference>
<dbReference type="InterPro" id="IPR009936">
    <property type="entry name" value="DUF1468"/>
</dbReference>
<proteinExistence type="predicted"/>
<feature type="domain" description="DUF1468" evidence="3">
    <location>
        <begin position="32"/>
        <end position="171"/>
    </location>
</feature>